<keyword evidence="3" id="KW-1185">Reference proteome</keyword>
<dbReference type="EMBL" id="JARBHB010000003">
    <property type="protein sequence ID" value="KAJ8889686.1"/>
    <property type="molecule type" value="Genomic_DNA"/>
</dbReference>
<feature type="region of interest" description="Disordered" evidence="1">
    <location>
        <begin position="134"/>
        <end position="153"/>
    </location>
</feature>
<sequence>MCLHTCCRVLDDHDRSAGRKTGMNRANDLLVQLPATSRNFTSVPHVHQNHQEGGENGRPPRKLTDQRHRPPRFPYTKIWSDPPEDLTRFDLVGGEQANRSTTITPSSEVRIDQRRNTRAGGGDREIPEETRRIAASSGTCGKPGVTQTDIEPGMSGTMATIVAMNTTRKRKGIDEESPNSAWQRASYLRDIKIRVRAGLEIEMKIILNHRNRRIEISIRDQQRSSTNLRCTVLRLLPCPPDVRKLHFLVVSSGDGCRLLTRDTGLVLLEPRKPCDVRGGCRGLPLSQAVPPLCKRFRQWIRLVGPPGNTPLSSVYHLVQFCRPVVLISLVENAMLFGVAHQVTNLGFRLCGFHLIGIA</sequence>
<feature type="region of interest" description="Disordered" evidence="1">
    <location>
        <begin position="46"/>
        <end position="81"/>
    </location>
</feature>
<evidence type="ECO:0000313" key="2">
    <source>
        <dbReference type="EMBL" id="KAJ8889686.1"/>
    </source>
</evidence>
<comment type="caution">
    <text evidence="2">The sequence shown here is derived from an EMBL/GenBank/DDBJ whole genome shotgun (WGS) entry which is preliminary data.</text>
</comment>
<proteinExistence type="predicted"/>
<reference evidence="2 3" key="1">
    <citation type="submission" date="2023-02" db="EMBL/GenBank/DDBJ databases">
        <title>LHISI_Scaffold_Assembly.</title>
        <authorList>
            <person name="Stuart O.P."/>
            <person name="Cleave R."/>
            <person name="Magrath M.J.L."/>
            <person name="Mikheyev A.S."/>
        </authorList>
    </citation>
    <scope>NUCLEOTIDE SEQUENCE [LARGE SCALE GENOMIC DNA]</scope>
    <source>
        <strain evidence="2">Daus_M_001</strain>
        <tissue evidence="2">Leg muscle</tissue>
    </source>
</reference>
<accession>A0ABQ9HZY7</accession>
<gene>
    <name evidence="2" type="ORF">PR048_009187</name>
</gene>
<protein>
    <submittedName>
        <fullName evidence="2">Uncharacterized protein</fullName>
    </submittedName>
</protein>
<evidence type="ECO:0000313" key="3">
    <source>
        <dbReference type="Proteomes" id="UP001159363"/>
    </source>
</evidence>
<name>A0ABQ9HZY7_9NEOP</name>
<organism evidence="2 3">
    <name type="scientific">Dryococelus australis</name>
    <dbReference type="NCBI Taxonomy" id="614101"/>
    <lineage>
        <taxon>Eukaryota</taxon>
        <taxon>Metazoa</taxon>
        <taxon>Ecdysozoa</taxon>
        <taxon>Arthropoda</taxon>
        <taxon>Hexapoda</taxon>
        <taxon>Insecta</taxon>
        <taxon>Pterygota</taxon>
        <taxon>Neoptera</taxon>
        <taxon>Polyneoptera</taxon>
        <taxon>Phasmatodea</taxon>
        <taxon>Verophasmatodea</taxon>
        <taxon>Anareolatae</taxon>
        <taxon>Phasmatidae</taxon>
        <taxon>Eurycanthinae</taxon>
        <taxon>Dryococelus</taxon>
    </lineage>
</organism>
<evidence type="ECO:0000256" key="1">
    <source>
        <dbReference type="SAM" id="MobiDB-lite"/>
    </source>
</evidence>
<dbReference type="Proteomes" id="UP001159363">
    <property type="component" value="Chromosome 3"/>
</dbReference>